<evidence type="ECO:0000313" key="3">
    <source>
        <dbReference type="Proteomes" id="UP000540423"/>
    </source>
</evidence>
<gene>
    <name evidence="2" type="ORF">HNQ79_004978</name>
</gene>
<keyword evidence="1" id="KW-0812">Transmembrane</keyword>
<sequence>MLLGGSMACYAAYTGVKTFESGFGPIIGLVLLLFGLSIARNAFRLLAGDGDGAERLIVQFGIIAGLSGVAIGSMIAQADFGSETVRAQLIGFVCALVLSAVAITLCSRRGTKAYVDGYRPSGPGTPPRIG</sequence>
<keyword evidence="1" id="KW-0472">Membrane</keyword>
<organism evidence="2 3">
    <name type="scientific">Streptomyces candidus</name>
    <dbReference type="NCBI Taxonomy" id="67283"/>
    <lineage>
        <taxon>Bacteria</taxon>
        <taxon>Bacillati</taxon>
        <taxon>Actinomycetota</taxon>
        <taxon>Actinomycetes</taxon>
        <taxon>Kitasatosporales</taxon>
        <taxon>Streptomycetaceae</taxon>
        <taxon>Streptomyces</taxon>
    </lineage>
</organism>
<protein>
    <submittedName>
        <fullName evidence="2">Uncharacterized protein</fullName>
    </submittedName>
</protein>
<reference evidence="2 3" key="1">
    <citation type="submission" date="2020-08" db="EMBL/GenBank/DDBJ databases">
        <title>Genomic Encyclopedia of Type Strains, Phase IV (KMG-IV): sequencing the most valuable type-strain genomes for metagenomic binning, comparative biology and taxonomic classification.</title>
        <authorList>
            <person name="Goeker M."/>
        </authorList>
    </citation>
    <scope>NUCLEOTIDE SEQUENCE [LARGE SCALE GENOMIC DNA]</scope>
    <source>
        <strain evidence="2 3">DSM 40141</strain>
    </source>
</reference>
<name>A0A7X0LSZ0_9ACTN</name>
<evidence type="ECO:0000313" key="2">
    <source>
        <dbReference type="EMBL" id="MBB6438466.1"/>
    </source>
</evidence>
<dbReference type="AlphaFoldDB" id="A0A7X0LSZ0"/>
<dbReference type="Proteomes" id="UP000540423">
    <property type="component" value="Unassembled WGS sequence"/>
</dbReference>
<keyword evidence="1" id="KW-1133">Transmembrane helix</keyword>
<accession>A0A7X0LSZ0</accession>
<proteinExistence type="predicted"/>
<feature type="transmembrane region" description="Helical" evidence="1">
    <location>
        <begin position="23"/>
        <end position="43"/>
    </location>
</feature>
<keyword evidence="3" id="KW-1185">Reference proteome</keyword>
<feature type="transmembrane region" description="Helical" evidence="1">
    <location>
        <begin position="87"/>
        <end position="106"/>
    </location>
</feature>
<evidence type="ECO:0000256" key="1">
    <source>
        <dbReference type="SAM" id="Phobius"/>
    </source>
</evidence>
<feature type="transmembrane region" description="Helical" evidence="1">
    <location>
        <begin position="55"/>
        <end position="75"/>
    </location>
</feature>
<dbReference type="EMBL" id="JACHEM010000014">
    <property type="protein sequence ID" value="MBB6438466.1"/>
    <property type="molecule type" value="Genomic_DNA"/>
</dbReference>
<comment type="caution">
    <text evidence="2">The sequence shown here is derived from an EMBL/GenBank/DDBJ whole genome shotgun (WGS) entry which is preliminary data.</text>
</comment>
<dbReference type="RefSeq" id="WP_185034628.1">
    <property type="nucleotide sequence ID" value="NZ_BNBN01000006.1"/>
</dbReference>